<dbReference type="PROSITE" id="PS51123">
    <property type="entry name" value="OMPA_2"/>
    <property type="match status" value="1"/>
</dbReference>
<dbReference type="Pfam" id="PF13488">
    <property type="entry name" value="Gly-zipper_Omp"/>
    <property type="match status" value="1"/>
</dbReference>
<dbReference type="PANTHER" id="PTHR30329">
    <property type="entry name" value="STATOR ELEMENT OF FLAGELLAR MOTOR COMPLEX"/>
    <property type="match status" value="1"/>
</dbReference>
<accession>A0A2W5EQD1</accession>
<dbReference type="InterPro" id="IPR006664">
    <property type="entry name" value="OMP_bac"/>
</dbReference>
<dbReference type="SUPFAM" id="SSF103088">
    <property type="entry name" value="OmpA-like"/>
    <property type="match status" value="1"/>
</dbReference>
<evidence type="ECO:0000256" key="3">
    <source>
        <dbReference type="ARBA" id="ARBA00023237"/>
    </source>
</evidence>
<dbReference type="PROSITE" id="PS51257">
    <property type="entry name" value="PROKAR_LIPOPROTEIN"/>
    <property type="match status" value="1"/>
</dbReference>
<dbReference type="InterPro" id="IPR006665">
    <property type="entry name" value="OmpA-like"/>
</dbReference>
<feature type="signal peptide" evidence="5">
    <location>
        <begin position="1"/>
        <end position="27"/>
    </location>
</feature>
<comment type="subcellular location">
    <subcellularLocation>
        <location evidence="1">Cell outer membrane</location>
    </subcellularLocation>
</comment>
<name>A0A2W5EQD1_9SPHI</name>
<proteinExistence type="predicted"/>
<feature type="chain" id="PRO_5015918671" description="OmpA-like domain-containing protein" evidence="5">
    <location>
        <begin position="28"/>
        <end position="230"/>
    </location>
</feature>
<sequence length="230" mass="24223">MKYIKLPLLTLVAIATFLSSCSTWNNANKTERGAAVGVGGGAVAGGIIGKMAGNTALGAIIGAAVGGGAGAIIGKKMDKQAEDIKTQVPGAKVERVDEGITVEFSSAVLYGFDSYSLTDASRSTLNSLITILNKYPDTNIEIQGHTDNKGTAEYNQGLSVKRATSVADYLKANGINASRITIKGYGMNAPKYSNDTEQGRAQNRRVEFLISANQQMQQQAKQEAGQTNQQ</sequence>
<evidence type="ECO:0000256" key="5">
    <source>
        <dbReference type="SAM" id="SignalP"/>
    </source>
</evidence>
<keyword evidence="3" id="KW-0998">Cell outer membrane</keyword>
<dbReference type="GO" id="GO:0009279">
    <property type="term" value="C:cell outer membrane"/>
    <property type="evidence" value="ECO:0007669"/>
    <property type="project" value="UniProtKB-SubCell"/>
</dbReference>
<dbReference type="Gene3D" id="3.30.1330.60">
    <property type="entry name" value="OmpA-like domain"/>
    <property type="match status" value="1"/>
</dbReference>
<gene>
    <name evidence="7" type="ORF">DI598_12285</name>
</gene>
<feature type="domain" description="OmpA-like" evidence="6">
    <location>
        <begin position="96"/>
        <end position="214"/>
    </location>
</feature>
<dbReference type="PRINTS" id="PR01021">
    <property type="entry name" value="OMPADOMAIN"/>
</dbReference>
<keyword evidence="5" id="KW-0732">Signal</keyword>
<dbReference type="CDD" id="cd07185">
    <property type="entry name" value="OmpA_C-like"/>
    <property type="match status" value="1"/>
</dbReference>
<dbReference type="AlphaFoldDB" id="A0A2W5EQD1"/>
<keyword evidence="2 4" id="KW-0472">Membrane</keyword>
<dbReference type="PANTHER" id="PTHR30329:SF21">
    <property type="entry name" value="LIPOPROTEIN YIAD-RELATED"/>
    <property type="match status" value="1"/>
</dbReference>
<protein>
    <recommendedName>
        <fullName evidence="6">OmpA-like domain-containing protein</fullName>
    </recommendedName>
</protein>
<dbReference type="PRINTS" id="PR01023">
    <property type="entry name" value="NAFLGMOTY"/>
</dbReference>
<dbReference type="Proteomes" id="UP000249645">
    <property type="component" value="Unassembled WGS sequence"/>
</dbReference>
<dbReference type="InterPro" id="IPR039567">
    <property type="entry name" value="Gly-zipper"/>
</dbReference>
<evidence type="ECO:0000256" key="4">
    <source>
        <dbReference type="PROSITE-ProRule" id="PRU00473"/>
    </source>
</evidence>
<dbReference type="InterPro" id="IPR036737">
    <property type="entry name" value="OmpA-like_sf"/>
</dbReference>
<dbReference type="Pfam" id="PF00691">
    <property type="entry name" value="OmpA"/>
    <property type="match status" value="1"/>
</dbReference>
<comment type="caution">
    <text evidence="7">The sequence shown here is derived from an EMBL/GenBank/DDBJ whole genome shotgun (WGS) entry which is preliminary data.</text>
</comment>
<organism evidence="7 8">
    <name type="scientific">Pseudopedobacter saltans</name>
    <dbReference type="NCBI Taxonomy" id="151895"/>
    <lineage>
        <taxon>Bacteria</taxon>
        <taxon>Pseudomonadati</taxon>
        <taxon>Bacteroidota</taxon>
        <taxon>Sphingobacteriia</taxon>
        <taxon>Sphingobacteriales</taxon>
        <taxon>Sphingobacteriaceae</taxon>
        <taxon>Pseudopedobacter</taxon>
    </lineage>
</organism>
<evidence type="ECO:0000259" key="6">
    <source>
        <dbReference type="PROSITE" id="PS51123"/>
    </source>
</evidence>
<evidence type="ECO:0000256" key="2">
    <source>
        <dbReference type="ARBA" id="ARBA00023136"/>
    </source>
</evidence>
<evidence type="ECO:0000313" key="7">
    <source>
        <dbReference type="EMBL" id="PZP46271.1"/>
    </source>
</evidence>
<feature type="non-terminal residue" evidence="7">
    <location>
        <position position="230"/>
    </location>
</feature>
<evidence type="ECO:0000313" key="8">
    <source>
        <dbReference type="Proteomes" id="UP000249645"/>
    </source>
</evidence>
<dbReference type="EMBL" id="QFOI01000231">
    <property type="protein sequence ID" value="PZP46271.1"/>
    <property type="molecule type" value="Genomic_DNA"/>
</dbReference>
<dbReference type="InterPro" id="IPR050330">
    <property type="entry name" value="Bact_OuterMem_StrucFunc"/>
</dbReference>
<reference evidence="7 8" key="1">
    <citation type="submission" date="2017-11" db="EMBL/GenBank/DDBJ databases">
        <title>Infants hospitalized years apart are colonized by the same room-sourced microbial strains.</title>
        <authorList>
            <person name="Brooks B."/>
            <person name="Olm M.R."/>
            <person name="Firek B.A."/>
            <person name="Baker R."/>
            <person name="Thomas B.C."/>
            <person name="Morowitz M.J."/>
            <person name="Banfield J.F."/>
        </authorList>
    </citation>
    <scope>NUCLEOTIDE SEQUENCE [LARGE SCALE GENOMIC DNA]</scope>
    <source>
        <strain evidence="7">S2_009_000_R2_76</strain>
    </source>
</reference>
<evidence type="ECO:0000256" key="1">
    <source>
        <dbReference type="ARBA" id="ARBA00004442"/>
    </source>
</evidence>